<comment type="caution">
    <text evidence="2">The sequence shown here is derived from an EMBL/GenBank/DDBJ whole genome shotgun (WGS) entry which is preliminary data.</text>
</comment>
<dbReference type="SMART" id="SM00186">
    <property type="entry name" value="FBG"/>
    <property type="match status" value="1"/>
</dbReference>
<dbReference type="PROSITE" id="PS51406">
    <property type="entry name" value="FIBRINOGEN_C_2"/>
    <property type="match status" value="1"/>
</dbReference>
<evidence type="ECO:0000313" key="2">
    <source>
        <dbReference type="EMBL" id="CAL1542253.1"/>
    </source>
</evidence>
<dbReference type="SUPFAM" id="SSF56496">
    <property type="entry name" value="Fibrinogen C-terminal domain-like"/>
    <property type="match status" value="1"/>
</dbReference>
<keyword evidence="3" id="KW-1185">Reference proteome</keyword>
<evidence type="ECO:0000259" key="1">
    <source>
        <dbReference type="PROSITE" id="PS51406"/>
    </source>
</evidence>
<sequence length="174" mass="19883">PFFTYCSQQQGEPILYVAYYTGALRFDRNWAEYVIGFRDNQSGAEDFWIGLSNLRYLTFDQGLHDFTIRVTLSTTTDQSSFAILYQNFTVGNATSKYNYRYSNWVATKNGPLSSVSELKNCLTAGPDGRGFSTPDADNDADNHPDSCPGMTRSGWWFYLCERNLDWCNPFGRML</sequence>
<feature type="non-terminal residue" evidence="2">
    <location>
        <position position="174"/>
    </location>
</feature>
<evidence type="ECO:0000313" key="3">
    <source>
        <dbReference type="Proteomes" id="UP001497497"/>
    </source>
</evidence>
<dbReference type="GO" id="GO:0005615">
    <property type="term" value="C:extracellular space"/>
    <property type="evidence" value="ECO:0007669"/>
    <property type="project" value="TreeGrafter"/>
</dbReference>
<accession>A0AAV2I7X4</accession>
<organism evidence="2 3">
    <name type="scientific">Lymnaea stagnalis</name>
    <name type="common">Great pond snail</name>
    <name type="synonym">Helix stagnalis</name>
    <dbReference type="NCBI Taxonomy" id="6523"/>
    <lineage>
        <taxon>Eukaryota</taxon>
        <taxon>Metazoa</taxon>
        <taxon>Spiralia</taxon>
        <taxon>Lophotrochozoa</taxon>
        <taxon>Mollusca</taxon>
        <taxon>Gastropoda</taxon>
        <taxon>Heterobranchia</taxon>
        <taxon>Euthyneura</taxon>
        <taxon>Panpulmonata</taxon>
        <taxon>Hygrophila</taxon>
        <taxon>Lymnaeoidea</taxon>
        <taxon>Lymnaeidae</taxon>
        <taxon>Lymnaea</taxon>
    </lineage>
</organism>
<dbReference type="PANTHER" id="PTHR19143">
    <property type="entry name" value="FIBRINOGEN/TENASCIN/ANGIOPOEITIN"/>
    <property type="match status" value="1"/>
</dbReference>
<dbReference type="InterPro" id="IPR002181">
    <property type="entry name" value="Fibrinogen_a/b/g_C_dom"/>
</dbReference>
<dbReference type="Proteomes" id="UP001497497">
    <property type="component" value="Unassembled WGS sequence"/>
</dbReference>
<dbReference type="AlphaFoldDB" id="A0AAV2I7X4"/>
<reference evidence="2 3" key="1">
    <citation type="submission" date="2024-04" db="EMBL/GenBank/DDBJ databases">
        <authorList>
            <consortium name="Genoscope - CEA"/>
            <person name="William W."/>
        </authorList>
    </citation>
    <scope>NUCLEOTIDE SEQUENCE [LARGE SCALE GENOMIC DNA]</scope>
</reference>
<name>A0AAV2I7X4_LYMST</name>
<dbReference type="InterPro" id="IPR014716">
    <property type="entry name" value="Fibrinogen_a/b/g_C_1"/>
</dbReference>
<proteinExistence type="predicted"/>
<dbReference type="Pfam" id="PF00147">
    <property type="entry name" value="Fibrinogen_C"/>
    <property type="match status" value="1"/>
</dbReference>
<dbReference type="InterPro" id="IPR050373">
    <property type="entry name" value="Fibrinogen_C-term_domain"/>
</dbReference>
<feature type="domain" description="Fibrinogen C-terminal" evidence="1">
    <location>
        <begin position="1"/>
        <end position="174"/>
    </location>
</feature>
<feature type="non-terminal residue" evidence="2">
    <location>
        <position position="1"/>
    </location>
</feature>
<gene>
    <name evidence="2" type="ORF">GSLYS_00015847001</name>
</gene>
<dbReference type="EMBL" id="CAXITT010000477">
    <property type="protein sequence ID" value="CAL1542253.1"/>
    <property type="molecule type" value="Genomic_DNA"/>
</dbReference>
<protein>
    <recommendedName>
        <fullName evidence="1">Fibrinogen C-terminal domain-containing protein</fullName>
    </recommendedName>
</protein>
<dbReference type="InterPro" id="IPR036056">
    <property type="entry name" value="Fibrinogen-like_C"/>
</dbReference>
<dbReference type="Gene3D" id="3.90.215.10">
    <property type="entry name" value="Gamma Fibrinogen, chain A, domain 1"/>
    <property type="match status" value="1"/>
</dbReference>